<evidence type="ECO:0000259" key="1">
    <source>
        <dbReference type="Pfam" id="PF03184"/>
    </source>
</evidence>
<dbReference type="Pfam" id="PF03184">
    <property type="entry name" value="DDE_1"/>
    <property type="match status" value="1"/>
</dbReference>
<accession>A0A1V9ZKE7</accession>
<dbReference type="EMBL" id="JNBR01000084">
    <property type="protein sequence ID" value="OQR98456.1"/>
    <property type="molecule type" value="Genomic_DNA"/>
</dbReference>
<organism evidence="2 3">
    <name type="scientific">Achlya hypogyna</name>
    <name type="common">Oomycete</name>
    <name type="synonym">Protoachlya hypogyna</name>
    <dbReference type="NCBI Taxonomy" id="1202772"/>
    <lineage>
        <taxon>Eukaryota</taxon>
        <taxon>Sar</taxon>
        <taxon>Stramenopiles</taxon>
        <taxon>Oomycota</taxon>
        <taxon>Saprolegniomycetes</taxon>
        <taxon>Saprolegniales</taxon>
        <taxon>Achlyaceae</taxon>
        <taxon>Achlya</taxon>
    </lineage>
</organism>
<dbReference type="PANTHER" id="PTHR19303:SF57">
    <property type="entry name" value="HTH CENPB-TYPE DOMAIN-CONTAINING PROTEIN"/>
    <property type="match status" value="1"/>
</dbReference>
<gene>
    <name evidence="2" type="ORF">ACHHYP_20381</name>
</gene>
<proteinExistence type="predicted"/>
<comment type="caution">
    <text evidence="2">The sequence shown here is derived from an EMBL/GenBank/DDBJ whole genome shotgun (WGS) entry which is preliminary data.</text>
</comment>
<name>A0A1V9ZKE7_ACHHY</name>
<reference evidence="2 3" key="1">
    <citation type="journal article" date="2014" name="Genome Biol. Evol.">
        <title>The secreted proteins of Achlya hypogyna and Thraustotheca clavata identify the ancestral oomycete secretome and reveal gene acquisitions by horizontal gene transfer.</title>
        <authorList>
            <person name="Misner I."/>
            <person name="Blouin N."/>
            <person name="Leonard G."/>
            <person name="Richards T.A."/>
            <person name="Lane C.E."/>
        </authorList>
    </citation>
    <scope>NUCLEOTIDE SEQUENCE [LARGE SCALE GENOMIC DNA]</scope>
    <source>
        <strain evidence="2 3">ATCC 48635</strain>
    </source>
</reference>
<keyword evidence="3" id="KW-1185">Reference proteome</keyword>
<sequence length="359" mass="41129">MCSEFVLSGYGANASPAGVYCSEACAFGETDAYLDTCVHDRLDTTPVLKRREYKDTMRERKILLTLFFSGTYSSAHAFSVLVNVPSVTFHDWIRRNNTIFAWDGPERAATFSSQGHRENNPFFLGLVTFMKDMRRNNVVVTTHDMLEYVSFPHPDWYDVYMTCKISPERAYNTLLNQKSSDRTTAVLTICANGDKLPVLFIVHGKPDGTIEKDELLTNPQEHLYVVQENAWMDQRVWQDYLQRLRRFHLRSKSLLLLDKFDAYVIKESYSYVTTALDSTVYPLPLNASSVCQPLDVGVMGPLKAKLCTEWLKERSSRHGLHLTARVKRSIVIHRVARVWRAFKSETIVGAFEKALPNFT</sequence>
<dbReference type="GO" id="GO:0005634">
    <property type="term" value="C:nucleus"/>
    <property type="evidence" value="ECO:0007669"/>
    <property type="project" value="TreeGrafter"/>
</dbReference>
<dbReference type="InterPro" id="IPR050863">
    <property type="entry name" value="CenT-Element_Derived"/>
</dbReference>
<dbReference type="PANTHER" id="PTHR19303">
    <property type="entry name" value="TRANSPOSON"/>
    <property type="match status" value="1"/>
</dbReference>
<evidence type="ECO:0000313" key="3">
    <source>
        <dbReference type="Proteomes" id="UP000243579"/>
    </source>
</evidence>
<dbReference type="InterPro" id="IPR004875">
    <property type="entry name" value="DDE_SF_endonuclease_dom"/>
</dbReference>
<evidence type="ECO:0000313" key="2">
    <source>
        <dbReference type="EMBL" id="OQR98456.1"/>
    </source>
</evidence>
<feature type="domain" description="DDE-1" evidence="1">
    <location>
        <begin position="183"/>
        <end position="351"/>
    </location>
</feature>
<dbReference type="GO" id="GO:0003677">
    <property type="term" value="F:DNA binding"/>
    <property type="evidence" value="ECO:0007669"/>
    <property type="project" value="TreeGrafter"/>
</dbReference>
<dbReference type="AlphaFoldDB" id="A0A1V9ZKE7"/>
<protein>
    <recommendedName>
        <fullName evidence="1">DDE-1 domain-containing protein</fullName>
    </recommendedName>
</protein>
<dbReference type="OrthoDB" id="90455at2759"/>
<dbReference type="Proteomes" id="UP000243579">
    <property type="component" value="Unassembled WGS sequence"/>
</dbReference>